<dbReference type="Proteomes" id="UP001151081">
    <property type="component" value="Unassembled WGS sequence"/>
</dbReference>
<evidence type="ECO:0000259" key="2">
    <source>
        <dbReference type="Pfam" id="PF20789"/>
    </source>
</evidence>
<feature type="domain" description="Acyl-CoA thioesterase-like N-terminal HotDog" evidence="1">
    <location>
        <begin position="23"/>
        <end position="103"/>
    </location>
</feature>
<reference evidence="3 4" key="1">
    <citation type="submission" date="2021-04" db="EMBL/GenBank/DDBJ databases">
        <title>Genome analysis of Polyangium sp.</title>
        <authorList>
            <person name="Li Y."/>
            <person name="Wang J."/>
        </authorList>
    </citation>
    <scope>NUCLEOTIDE SEQUENCE [LARGE SCALE GENOMIC DNA]</scope>
    <source>
        <strain evidence="3 4">SDU14</strain>
    </source>
</reference>
<keyword evidence="4" id="KW-1185">Reference proteome</keyword>
<dbReference type="RefSeq" id="WP_272423836.1">
    <property type="nucleotide sequence ID" value="NZ_JAGTJJ010000011.1"/>
</dbReference>
<dbReference type="InterPro" id="IPR029069">
    <property type="entry name" value="HotDog_dom_sf"/>
</dbReference>
<dbReference type="Gene3D" id="2.40.160.210">
    <property type="entry name" value="Acyl-CoA thioesterase, double hotdog domain"/>
    <property type="match status" value="1"/>
</dbReference>
<evidence type="ECO:0000313" key="4">
    <source>
        <dbReference type="Proteomes" id="UP001151081"/>
    </source>
</evidence>
<dbReference type="InterPro" id="IPR049450">
    <property type="entry name" value="ACOT8-like_C"/>
</dbReference>
<dbReference type="Pfam" id="PF13622">
    <property type="entry name" value="4HBT_3"/>
    <property type="match status" value="1"/>
</dbReference>
<name>A0A9X4AUC9_9BACT</name>
<sequence length="263" mass="28742">MVDFVALTTPRVVAPGRCSLDVPDGWQQGRGAFGGFCLAVLVRAIESMEDDAERSLRSLTAELCGPLLAGPAEVLVEVLRRGSGMTTVAARIVQEGTVISHAVGILARSRTDTTTLRTITPPRPTPWNDVAPLPSQEWPTFAKFFEYRVTGPLPFSGHSSPVTETWVRLRPPCPRLDAAYLTALADATWPASFSVMPEPRPVGTVSFTLQLFPPFDRVKPDAPLYHRGQVLVAADGYAVERRELWTEDGELLALNHQTIATIR</sequence>
<accession>A0A9X4AUC9</accession>
<dbReference type="InterPro" id="IPR042171">
    <property type="entry name" value="Acyl-CoA_hotdog"/>
</dbReference>
<proteinExistence type="predicted"/>
<dbReference type="AlphaFoldDB" id="A0A9X4AUC9"/>
<dbReference type="SUPFAM" id="SSF54637">
    <property type="entry name" value="Thioesterase/thiol ester dehydrase-isomerase"/>
    <property type="match status" value="2"/>
</dbReference>
<evidence type="ECO:0000313" key="3">
    <source>
        <dbReference type="EMBL" id="MDC3983122.1"/>
    </source>
</evidence>
<feature type="domain" description="Acyl-CoA thioesterase-like C-terminal" evidence="2">
    <location>
        <begin position="130"/>
        <end position="259"/>
    </location>
</feature>
<evidence type="ECO:0000259" key="1">
    <source>
        <dbReference type="Pfam" id="PF13622"/>
    </source>
</evidence>
<organism evidence="3 4">
    <name type="scientific">Polyangium jinanense</name>
    <dbReference type="NCBI Taxonomy" id="2829994"/>
    <lineage>
        <taxon>Bacteria</taxon>
        <taxon>Pseudomonadati</taxon>
        <taxon>Myxococcota</taxon>
        <taxon>Polyangia</taxon>
        <taxon>Polyangiales</taxon>
        <taxon>Polyangiaceae</taxon>
        <taxon>Polyangium</taxon>
    </lineage>
</organism>
<gene>
    <name evidence="3" type="ORF">KEG57_21595</name>
</gene>
<dbReference type="InterPro" id="IPR049449">
    <property type="entry name" value="TesB_ACOT8-like_N"/>
</dbReference>
<comment type="caution">
    <text evidence="3">The sequence shown here is derived from an EMBL/GenBank/DDBJ whole genome shotgun (WGS) entry which is preliminary data.</text>
</comment>
<protein>
    <submittedName>
        <fullName evidence="3">Thioesterase family protein</fullName>
    </submittedName>
</protein>
<dbReference type="EMBL" id="JAGTJJ010000011">
    <property type="protein sequence ID" value="MDC3983122.1"/>
    <property type="molecule type" value="Genomic_DNA"/>
</dbReference>
<dbReference type="Pfam" id="PF20789">
    <property type="entry name" value="4HBT_3C"/>
    <property type="match status" value="1"/>
</dbReference>